<dbReference type="PANTHER" id="PTHR46696">
    <property type="entry name" value="P450, PUTATIVE (EUROFUNG)-RELATED"/>
    <property type="match status" value="1"/>
</dbReference>
<dbReference type="RefSeq" id="WP_354199034.1">
    <property type="nucleotide sequence ID" value="NZ_JBEPLW010000032.1"/>
</dbReference>
<keyword evidence="2" id="KW-0479">Metal-binding</keyword>
<evidence type="ECO:0000313" key="4">
    <source>
        <dbReference type="EMBL" id="MET3576730.1"/>
    </source>
</evidence>
<comment type="caution">
    <text evidence="4">The sequence shown here is derived from an EMBL/GenBank/DDBJ whole genome shotgun (WGS) entry which is preliminary data.</text>
</comment>
<dbReference type="SUPFAM" id="SSF48264">
    <property type="entry name" value="Cytochrome P450"/>
    <property type="match status" value="1"/>
</dbReference>
<sequence length="92" mass="10404">MSSIESIKESIFTDAFRKNPYPAYAALREEEPVFRKLLPDGNQAWFITRYEDAIEALREPRFIKDFSKLSGGSPEYKSVLHAEHAVCGHAGA</sequence>
<dbReference type="Proteomes" id="UP001549099">
    <property type="component" value="Unassembled WGS sequence"/>
</dbReference>
<reference evidence="4 5" key="1">
    <citation type="submission" date="2024-06" db="EMBL/GenBank/DDBJ databases">
        <title>Genomic Encyclopedia of Type Strains, Phase IV (KMG-IV): sequencing the most valuable type-strain genomes for metagenomic binning, comparative biology and taxonomic classification.</title>
        <authorList>
            <person name="Goeker M."/>
        </authorList>
    </citation>
    <scope>NUCLEOTIDE SEQUENCE [LARGE SCALE GENOMIC DNA]</scope>
    <source>
        <strain evidence="4 5">DSM 26128</strain>
    </source>
</reference>
<evidence type="ECO:0000313" key="5">
    <source>
        <dbReference type="Proteomes" id="UP001549099"/>
    </source>
</evidence>
<accession>A0ABV2GEJ7</accession>
<evidence type="ECO:0000256" key="2">
    <source>
        <dbReference type="ARBA" id="ARBA00022617"/>
    </source>
</evidence>
<protein>
    <submittedName>
        <fullName evidence="4">Cytochrome P450</fullName>
    </submittedName>
</protein>
<gene>
    <name evidence="4" type="ORF">ABID49_002660</name>
</gene>
<organism evidence="4 5">
    <name type="scientific">Bhargavaea ullalensis</name>
    <dbReference type="NCBI Taxonomy" id="1265685"/>
    <lineage>
        <taxon>Bacteria</taxon>
        <taxon>Bacillati</taxon>
        <taxon>Bacillota</taxon>
        <taxon>Bacilli</taxon>
        <taxon>Bacillales</taxon>
        <taxon>Caryophanaceae</taxon>
        <taxon>Bhargavaea</taxon>
    </lineage>
</organism>
<dbReference type="Gene3D" id="3.30.43.20">
    <property type="match status" value="1"/>
</dbReference>
<keyword evidence="3" id="KW-0560">Oxidoreductase</keyword>
<keyword evidence="2" id="KW-0349">Heme</keyword>
<keyword evidence="3" id="KW-0503">Monooxygenase</keyword>
<comment type="similarity">
    <text evidence="1">Belongs to the cytochrome P450 family.</text>
</comment>
<dbReference type="PANTHER" id="PTHR46696:SF1">
    <property type="entry name" value="CYTOCHROME P450 YJIB-RELATED"/>
    <property type="match status" value="1"/>
</dbReference>
<proteinExistence type="inferred from homology"/>
<dbReference type="InterPro" id="IPR036396">
    <property type="entry name" value="Cyt_P450_sf"/>
</dbReference>
<evidence type="ECO:0000256" key="1">
    <source>
        <dbReference type="ARBA" id="ARBA00010617"/>
    </source>
</evidence>
<keyword evidence="5" id="KW-1185">Reference proteome</keyword>
<keyword evidence="2" id="KW-0408">Iron</keyword>
<evidence type="ECO:0000256" key="3">
    <source>
        <dbReference type="ARBA" id="ARBA00023033"/>
    </source>
</evidence>
<dbReference type="EMBL" id="JBEPLW010000032">
    <property type="protein sequence ID" value="MET3576730.1"/>
    <property type="molecule type" value="Genomic_DNA"/>
</dbReference>
<name>A0ABV2GEJ7_9BACL</name>